<dbReference type="EMBL" id="FQXM01000033">
    <property type="protein sequence ID" value="SHI01743.1"/>
    <property type="molecule type" value="Genomic_DNA"/>
</dbReference>
<name>A0A1M5XR55_9CLOT</name>
<feature type="binding site" evidence="10">
    <location>
        <position position="274"/>
    </location>
    <ligand>
        <name>substrate</name>
    </ligand>
</feature>
<dbReference type="GO" id="GO:0006592">
    <property type="term" value="P:ornithine biosynthetic process"/>
    <property type="evidence" value="ECO:0007669"/>
    <property type="project" value="TreeGrafter"/>
</dbReference>
<evidence type="ECO:0000256" key="1">
    <source>
        <dbReference type="ARBA" id="ARBA00006774"/>
    </source>
</evidence>
<comment type="pathway">
    <text evidence="10">Amino-acid biosynthesis; L-arginine biosynthesis; L-ornithine and N-acetyl-L-glutamate from L-glutamate and N(2)-acetyl-L-ornithine (cyclic): step 1/1.</text>
</comment>
<evidence type="ECO:0000313" key="11">
    <source>
        <dbReference type="EMBL" id="SHI01743.1"/>
    </source>
</evidence>
<dbReference type="FunFam" id="3.10.20.340:FF:000001">
    <property type="entry name" value="Arginine biosynthesis bifunctional protein ArgJ, chloroplastic"/>
    <property type="match status" value="1"/>
</dbReference>
<feature type="binding site" evidence="10">
    <location>
        <position position="405"/>
    </location>
    <ligand>
        <name>substrate</name>
    </ligand>
</feature>
<feature type="site" description="Involved in the stabilization of negative charge on the oxyanion by the formation of the oxyanion hole" evidence="10">
    <location>
        <position position="114"/>
    </location>
</feature>
<feature type="binding site" evidence="10">
    <location>
        <position position="177"/>
    </location>
    <ligand>
        <name>substrate</name>
    </ligand>
</feature>
<comment type="subcellular location">
    <subcellularLocation>
        <location evidence="10">Cytoplasm</location>
    </subcellularLocation>
</comment>
<dbReference type="PANTHER" id="PTHR23100">
    <property type="entry name" value="ARGININE BIOSYNTHESIS BIFUNCTIONAL PROTEIN ARGJ"/>
    <property type="match status" value="1"/>
</dbReference>
<comment type="catalytic activity">
    <reaction evidence="9 10">
        <text>N(2)-acetyl-L-ornithine + L-glutamate = N-acetyl-L-glutamate + L-ornithine</text>
        <dbReference type="Rhea" id="RHEA:15349"/>
        <dbReference type="ChEBI" id="CHEBI:29985"/>
        <dbReference type="ChEBI" id="CHEBI:44337"/>
        <dbReference type="ChEBI" id="CHEBI:46911"/>
        <dbReference type="ChEBI" id="CHEBI:57805"/>
        <dbReference type="EC" id="2.3.1.35"/>
    </reaction>
</comment>
<reference evidence="11 12" key="1">
    <citation type="submission" date="2016-11" db="EMBL/GenBank/DDBJ databases">
        <authorList>
            <person name="Jaros S."/>
            <person name="Januszkiewicz K."/>
            <person name="Wedrychowicz H."/>
        </authorList>
    </citation>
    <scope>NUCLEOTIDE SEQUENCE [LARGE SCALE GENOMIC DNA]</scope>
    <source>
        <strain evidence="11 12">DSM 8605</strain>
    </source>
</reference>
<dbReference type="EC" id="2.3.1.1" evidence="10"/>
<feature type="site" description="Involved in the stabilization of negative charge on the oxyanion by the formation of the oxyanion hole" evidence="10">
    <location>
        <position position="115"/>
    </location>
</feature>
<keyword evidence="7 10" id="KW-0511">Multifunctional enzyme</keyword>
<accession>A0A1M5XR55</accession>
<dbReference type="InterPro" id="IPR002813">
    <property type="entry name" value="Arg_biosynth_ArgJ"/>
</dbReference>
<comment type="function">
    <text evidence="10">Catalyzes two activities which are involved in the cyclic version of arginine biosynthesis: the synthesis of N-acetylglutamate from glutamate and acetyl-CoA as the acetyl donor, and of ornithine by transacetylation between N(2)-acetylornithine and glutamate.</text>
</comment>
<dbReference type="GO" id="GO:0004358">
    <property type="term" value="F:L-glutamate N-acetyltransferase activity, acting on acetyl-L-ornithine as donor"/>
    <property type="evidence" value="ECO:0007669"/>
    <property type="project" value="UniProtKB-UniRule"/>
</dbReference>
<dbReference type="FunFam" id="3.60.70.12:FF:000001">
    <property type="entry name" value="Arginine biosynthesis bifunctional protein ArgJ, chloroplastic"/>
    <property type="match status" value="1"/>
</dbReference>
<keyword evidence="3 10" id="KW-0055">Arginine biosynthesis</keyword>
<feature type="chain" id="PRO_5023438508" description="Arginine biosynthesis bifunctional protein ArgJ alpha chain" evidence="10">
    <location>
        <begin position="1"/>
        <end position="187"/>
    </location>
</feature>
<dbReference type="GO" id="GO:0006526">
    <property type="term" value="P:L-arginine biosynthetic process"/>
    <property type="evidence" value="ECO:0007669"/>
    <property type="project" value="UniProtKB-UniRule"/>
</dbReference>
<dbReference type="EC" id="2.3.1.35" evidence="10"/>
<dbReference type="Proteomes" id="UP000184447">
    <property type="component" value="Unassembled WGS sequence"/>
</dbReference>
<feature type="active site" description="Nucleophile" evidence="10">
    <location>
        <position position="188"/>
    </location>
</feature>
<comment type="similarity">
    <text evidence="1 10">Belongs to the ArgJ family.</text>
</comment>
<dbReference type="OrthoDB" id="9804242at2"/>
<dbReference type="Pfam" id="PF01960">
    <property type="entry name" value="ArgJ"/>
    <property type="match status" value="1"/>
</dbReference>
<proteinExistence type="inferred from homology"/>
<feature type="binding site" evidence="10">
    <location>
        <position position="188"/>
    </location>
    <ligand>
        <name>substrate</name>
    </ligand>
</feature>
<dbReference type="GO" id="GO:0005737">
    <property type="term" value="C:cytoplasm"/>
    <property type="evidence" value="ECO:0007669"/>
    <property type="project" value="UniProtKB-SubCell"/>
</dbReference>
<dbReference type="Gene3D" id="3.10.20.340">
    <property type="entry name" value="ArgJ beta chain, C-terminal domain"/>
    <property type="match status" value="1"/>
</dbReference>
<keyword evidence="4 10" id="KW-0028">Amino-acid biosynthesis</keyword>
<evidence type="ECO:0000256" key="7">
    <source>
        <dbReference type="ARBA" id="ARBA00023268"/>
    </source>
</evidence>
<feature type="site" description="Cleavage; by autolysis" evidence="10">
    <location>
        <begin position="187"/>
        <end position="188"/>
    </location>
</feature>
<feature type="binding site" evidence="10">
    <location>
        <position position="400"/>
    </location>
    <ligand>
        <name>substrate</name>
    </ligand>
</feature>
<keyword evidence="12" id="KW-1185">Reference proteome</keyword>
<dbReference type="Gene3D" id="3.60.70.12">
    <property type="entry name" value="L-amino peptidase D-ALA esterase/amidase"/>
    <property type="match status" value="1"/>
</dbReference>
<keyword evidence="10" id="KW-0963">Cytoplasm</keyword>
<keyword evidence="8 10" id="KW-0012">Acyltransferase</keyword>
<dbReference type="InterPro" id="IPR016117">
    <property type="entry name" value="ArgJ-like_dom_sf"/>
</dbReference>
<dbReference type="UniPathway" id="UPA00068">
    <property type="reaction ID" value="UER00106"/>
</dbReference>
<dbReference type="NCBIfam" id="TIGR00120">
    <property type="entry name" value="ArgJ"/>
    <property type="match status" value="1"/>
</dbReference>
<dbReference type="PANTHER" id="PTHR23100:SF0">
    <property type="entry name" value="ARGININE BIOSYNTHESIS BIFUNCTIONAL PROTEIN ARGJ, MITOCHONDRIAL"/>
    <property type="match status" value="1"/>
</dbReference>
<evidence type="ECO:0000256" key="2">
    <source>
        <dbReference type="ARBA" id="ARBA00011475"/>
    </source>
</evidence>
<evidence type="ECO:0000256" key="9">
    <source>
        <dbReference type="ARBA" id="ARBA00049439"/>
    </source>
</evidence>
<comment type="catalytic activity">
    <reaction evidence="10">
        <text>L-glutamate + acetyl-CoA = N-acetyl-L-glutamate + CoA + H(+)</text>
        <dbReference type="Rhea" id="RHEA:24292"/>
        <dbReference type="ChEBI" id="CHEBI:15378"/>
        <dbReference type="ChEBI" id="CHEBI:29985"/>
        <dbReference type="ChEBI" id="CHEBI:44337"/>
        <dbReference type="ChEBI" id="CHEBI:57287"/>
        <dbReference type="ChEBI" id="CHEBI:57288"/>
        <dbReference type="EC" id="2.3.1.1"/>
    </reaction>
</comment>
<dbReference type="AlphaFoldDB" id="A0A1M5XR55"/>
<comment type="subunit">
    <text evidence="2 10">Heterotetramer of two alpha and two beta chains.</text>
</comment>
<evidence type="ECO:0000256" key="5">
    <source>
        <dbReference type="ARBA" id="ARBA00022679"/>
    </source>
</evidence>
<evidence type="ECO:0000313" key="12">
    <source>
        <dbReference type="Proteomes" id="UP000184447"/>
    </source>
</evidence>
<sequence length="405" mass="43643">MKIVNGNFLNNVKGYTAAGVCAGFKKSGKKDLALIFSECSAVSAATFTTNKAKAACVLINMENIKNETTRAIITNSGQANACTGYQGYEDAVNITKLVSNELNIQPQEVLQASTGVIGIPIPMDKMEIGIKNICSSLSIEGGEDASNSILTTDTVKKVVSVNVEIDGKKVGISGMAKGSGMINPNMATMLSYIITDANISKDMLNSILKESIENSYNMISVDGDTSTNDMVLSMANGMAENNLIEKKDEKYFILKEAIDYVNTELSKKIARDGEGATKLFETIVVGANTILDAKKCAKAVVSSNLVKCAIFGSDANWGRVICALGYSGADFDPYKVDLYFKSAKGEVQVAREGMLIDYSETLAKEILDEEYITIFVDLNSGESEATSWGCDLTYKYVEINGEYRT</sequence>
<keyword evidence="5 10" id="KW-0808">Transferase</keyword>
<dbReference type="STRING" id="1121316.SAMN02745207_03835"/>
<gene>
    <name evidence="10" type="primary">argJ</name>
    <name evidence="11" type="ORF">SAMN02745207_03835</name>
</gene>
<feature type="binding site" evidence="10">
    <location>
        <position position="151"/>
    </location>
    <ligand>
        <name>substrate</name>
    </ligand>
</feature>
<dbReference type="HAMAP" id="MF_01106">
    <property type="entry name" value="ArgJ"/>
    <property type="match status" value="1"/>
</dbReference>
<dbReference type="NCBIfam" id="NF003802">
    <property type="entry name" value="PRK05388.1"/>
    <property type="match status" value="1"/>
</dbReference>
<dbReference type="CDD" id="cd02152">
    <property type="entry name" value="OAT"/>
    <property type="match status" value="1"/>
</dbReference>
<dbReference type="InterPro" id="IPR042195">
    <property type="entry name" value="ArgJ_beta_C"/>
</dbReference>
<evidence type="ECO:0000256" key="10">
    <source>
        <dbReference type="HAMAP-Rule" id="MF_01106"/>
    </source>
</evidence>
<protein>
    <recommendedName>
        <fullName evidence="10">Arginine biosynthesis bifunctional protein ArgJ</fullName>
    </recommendedName>
    <domain>
        <recommendedName>
            <fullName evidence="10">Glutamate N-acetyltransferase</fullName>
            <ecNumber evidence="10">2.3.1.35</ecNumber>
        </recommendedName>
        <alternativeName>
            <fullName evidence="10">Ornithine acetyltransferase</fullName>
            <shortName evidence="10">OATase</shortName>
        </alternativeName>
        <alternativeName>
            <fullName evidence="10">Ornithine transacetylase</fullName>
        </alternativeName>
    </domain>
    <domain>
        <recommendedName>
            <fullName evidence="10">Amino-acid acetyltransferase</fullName>
            <ecNumber evidence="10">2.3.1.1</ecNumber>
        </recommendedName>
        <alternativeName>
            <fullName evidence="10">N-acetylglutamate synthase</fullName>
            <shortName evidence="10">AGSase</shortName>
        </alternativeName>
    </domain>
    <component>
        <recommendedName>
            <fullName evidence="10">Arginine biosynthesis bifunctional protein ArgJ alpha chain</fullName>
        </recommendedName>
    </component>
    <component>
        <recommendedName>
            <fullName evidence="10">Arginine biosynthesis bifunctional protein ArgJ beta chain</fullName>
        </recommendedName>
    </component>
</protein>
<feature type="chain" id="PRO_5023438510" description="Arginine biosynthesis bifunctional protein ArgJ beta chain" evidence="10">
    <location>
        <begin position="188"/>
        <end position="405"/>
    </location>
</feature>
<dbReference type="SUPFAM" id="SSF56266">
    <property type="entry name" value="DmpA/ArgJ-like"/>
    <property type="match status" value="1"/>
</dbReference>
<dbReference type="RefSeq" id="WP_073340664.1">
    <property type="nucleotide sequence ID" value="NZ_FQXM01000033.1"/>
</dbReference>
<evidence type="ECO:0000256" key="8">
    <source>
        <dbReference type="ARBA" id="ARBA00023315"/>
    </source>
</evidence>
<keyword evidence="6 10" id="KW-0068">Autocatalytic cleavage</keyword>
<evidence type="ECO:0000256" key="6">
    <source>
        <dbReference type="ARBA" id="ARBA00022813"/>
    </source>
</evidence>
<dbReference type="GO" id="GO:0004042">
    <property type="term" value="F:L-glutamate N-acetyltransferase activity"/>
    <property type="evidence" value="ECO:0007669"/>
    <property type="project" value="UniProtKB-UniRule"/>
</dbReference>
<comment type="pathway">
    <text evidence="10">Amino-acid biosynthesis; L-arginine biosynthesis; N(2)-acetyl-L-ornithine from L-glutamate: step 1/4.</text>
</comment>
<evidence type="ECO:0000256" key="3">
    <source>
        <dbReference type="ARBA" id="ARBA00022571"/>
    </source>
</evidence>
<evidence type="ECO:0000256" key="4">
    <source>
        <dbReference type="ARBA" id="ARBA00022605"/>
    </source>
</evidence>
<organism evidence="11 12">
    <name type="scientific">Clostridium grantii DSM 8605</name>
    <dbReference type="NCBI Taxonomy" id="1121316"/>
    <lineage>
        <taxon>Bacteria</taxon>
        <taxon>Bacillati</taxon>
        <taxon>Bacillota</taxon>
        <taxon>Clostridia</taxon>
        <taxon>Eubacteriales</taxon>
        <taxon>Clostridiaceae</taxon>
        <taxon>Clostridium</taxon>
    </lineage>
</organism>